<feature type="coiled-coil region" evidence="5">
    <location>
        <begin position="106"/>
        <end position="165"/>
    </location>
</feature>
<dbReference type="GO" id="GO:0008270">
    <property type="term" value="F:zinc ion binding"/>
    <property type="evidence" value="ECO:0007669"/>
    <property type="project" value="UniProtKB-KW"/>
</dbReference>
<evidence type="ECO:0000256" key="1">
    <source>
        <dbReference type="ARBA" id="ARBA00022723"/>
    </source>
</evidence>
<evidence type="ECO:0000313" key="9">
    <source>
        <dbReference type="Proteomes" id="UP000193067"/>
    </source>
</evidence>
<dbReference type="EMBL" id="KZ084168">
    <property type="protein sequence ID" value="OSC96733.1"/>
    <property type="molecule type" value="Genomic_DNA"/>
</dbReference>
<evidence type="ECO:0000256" key="3">
    <source>
        <dbReference type="ARBA" id="ARBA00022833"/>
    </source>
</evidence>
<dbReference type="GO" id="GO:0007131">
    <property type="term" value="P:reciprocal meiotic recombination"/>
    <property type="evidence" value="ECO:0007669"/>
    <property type="project" value="InterPro"/>
</dbReference>
<dbReference type="Proteomes" id="UP000193067">
    <property type="component" value="Unassembled WGS sequence"/>
</dbReference>
<evidence type="ECO:0000256" key="2">
    <source>
        <dbReference type="ARBA" id="ARBA00022771"/>
    </source>
</evidence>
<evidence type="ECO:0000256" key="4">
    <source>
        <dbReference type="PROSITE-ProRule" id="PRU00175"/>
    </source>
</evidence>
<dbReference type="Pfam" id="PF14634">
    <property type="entry name" value="zf-RING_5"/>
    <property type="match status" value="1"/>
</dbReference>
<dbReference type="STRING" id="1353009.A0A1Y2I7W1"/>
<organism evidence="8 9">
    <name type="scientific">Trametes coccinea (strain BRFM310)</name>
    <name type="common">Pycnoporus coccineus</name>
    <dbReference type="NCBI Taxonomy" id="1353009"/>
    <lineage>
        <taxon>Eukaryota</taxon>
        <taxon>Fungi</taxon>
        <taxon>Dikarya</taxon>
        <taxon>Basidiomycota</taxon>
        <taxon>Agaricomycotina</taxon>
        <taxon>Agaricomycetes</taxon>
        <taxon>Polyporales</taxon>
        <taxon>Polyporaceae</taxon>
        <taxon>Trametes</taxon>
    </lineage>
</organism>
<evidence type="ECO:0000256" key="5">
    <source>
        <dbReference type="SAM" id="Coils"/>
    </source>
</evidence>
<protein>
    <recommendedName>
        <fullName evidence="7">RING-type domain-containing protein</fullName>
    </recommendedName>
</protein>
<accession>A0A1Y2I7W1</accession>
<evidence type="ECO:0000259" key="7">
    <source>
        <dbReference type="PROSITE" id="PS50089"/>
    </source>
</evidence>
<dbReference type="GO" id="GO:0061630">
    <property type="term" value="F:ubiquitin protein ligase activity"/>
    <property type="evidence" value="ECO:0007669"/>
    <property type="project" value="InterPro"/>
</dbReference>
<feature type="region of interest" description="Disordered" evidence="6">
    <location>
        <begin position="170"/>
        <end position="193"/>
    </location>
</feature>
<dbReference type="InterPro" id="IPR013083">
    <property type="entry name" value="Znf_RING/FYVE/PHD"/>
</dbReference>
<feature type="domain" description="RING-type" evidence="7">
    <location>
        <begin position="11"/>
        <end position="47"/>
    </location>
</feature>
<dbReference type="InterPro" id="IPR017907">
    <property type="entry name" value="Znf_RING_CS"/>
</dbReference>
<evidence type="ECO:0000256" key="6">
    <source>
        <dbReference type="SAM" id="MobiDB-lite"/>
    </source>
</evidence>
<dbReference type="PANTHER" id="PTHR14305">
    <property type="entry name" value="E3 UBIQUITIN-PROTEIN LIGASE CCNB1IP1"/>
    <property type="match status" value="1"/>
</dbReference>
<dbReference type="InterPro" id="IPR042448">
    <property type="entry name" value="CCNB1IP1"/>
</dbReference>
<keyword evidence="2 4" id="KW-0863">Zinc-finger</keyword>
<keyword evidence="5" id="KW-0175">Coiled coil</keyword>
<dbReference type="PROSITE" id="PS00518">
    <property type="entry name" value="ZF_RING_1"/>
    <property type="match status" value="1"/>
</dbReference>
<dbReference type="Gene3D" id="3.30.40.10">
    <property type="entry name" value="Zinc/RING finger domain, C3HC4 (zinc finger)"/>
    <property type="match status" value="1"/>
</dbReference>
<dbReference type="AlphaFoldDB" id="A0A1Y2I7W1"/>
<gene>
    <name evidence="8" type="ORF">PYCCODRAFT_1378622</name>
</gene>
<name>A0A1Y2I7W1_TRAC3</name>
<keyword evidence="1" id="KW-0479">Metal-binding</keyword>
<dbReference type="OrthoDB" id="441210at2759"/>
<keyword evidence="3" id="KW-0862">Zinc</keyword>
<dbReference type="PROSITE" id="PS50089">
    <property type="entry name" value="ZF_RING_2"/>
    <property type="match status" value="1"/>
</dbReference>
<dbReference type="GO" id="GO:0000795">
    <property type="term" value="C:synaptonemal complex"/>
    <property type="evidence" value="ECO:0007669"/>
    <property type="project" value="InterPro"/>
</dbReference>
<dbReference type="InterPro" id="IPR001841">
    <property type="entry name" value="Znf_RING"/>
</dbReference>
<dbReference type="PANTHER" id="PTHR14305:SF0">
    <property type="entry name" value="E3 UBIQUITIN-PROTEIN LIGASE CCNB1IP1"/>
    <property type="match status" value="1"/>
</dbReference>
<dbReference type="SUPFAM" id="SSF57850">
    <property type="entry name" value="RING/U-box"/>
    <property type="match status" value="1"/>
</dbReference>
<sequence length="193" mass="21841">MDNLRCNRLTCRRALVDKAVVTTCSHIFCVECANELFNASRLCPACETSLTEPDDVVVCSLHPSNDYKTSVLSGLNPAIILEICSRALSFWQYQVHQEHSFQQALYRNVNEKNAQMEKRLENVIREANGEISLLTNKLSDLERDLEGERRKAATLQDSLKESEKEYHKLKVGNASSHMLNTSTDSSLLPDPIR</sequence>
<feature type="compositionally biased region" description="Polar residues" evidence="6">
    <location>
        <begin position="173"/>
        <end position="186"/>
    </location>
</feature>
<keyword evidence="9" id="KW-1185">Reference proteome</keyword>
<proteinExistence type="predicted"/>
<reference evidence="8 9" key="1">
    <citation type="journal article" date="2015" name="Biotechnol. Biofuels">
        <title>Enhanced degradation of softwood versus hardwood by the white-rot fungus Pycnoporus coccineus.</title>
        <authorList>
            <person name="Couturier M."/>
            <person name="Navarro D."/>
            <person name="Chevret D."/>
            <person name="Henrissat B."/>
            <person name="Piumi F."/>
            <person name="Ruiz-Duenas F.J."/>
            <person name="Martinez A.T."/>
            <person name="Grigoriev I.V."/>
            <person name="Riley R."/>
            <person name="Lipzen A."/>
            <person name="Berrin J.G."/>
            <person name="Master E.R."/>
            <person name="Rosso M.N."/>
        </authorList>
    </citation>
    <scope>NUCLEOTIDE SEQUENCE [LARGE SCALE GENOMIC DNA]</scope>
    <source>
        <strain evidence="8 9">BRFM310</strain>
    </source>
</reference>
<evidence type="ECO:0000313" key="8">
    <source>
        <dbReference type="EMBL" id="OSC96733.1"/>
    </source>
</evidence>